<dbReference type="EMBL" id="JH717909">
    <property type="protein sequence ID" value="EWZ30448.1"/>
    <property type="molecule type" value="Genomic_DNA"/>
</dbReference>
<accession>W9JM41</accession>
<feature type="region of interest" description="Disordered" evidence="1">
    <location>
        <begin position="1"/>
        <end position="83"/>
    </location>
</feature>
<organism evidence="2">
    <name type="scientific">Fusarium oxysporum Fo47</name>
    <dbReference type="NCBI Taxonomy" id="660027"/>
    <lineage>
        <taxon>Eukaryota</taxon>
        <taxon>Fungi</taxon>
        <taxon>Dikarya</taxon>
        <taxon>Ascomycota</taxon>
        <taxon>Pezizomycotina</taxon>
        <taxon>Sordariomycetes</taxon>
        <taxon>Hypocreomycetidae</taxon>
        <taxon>Hypocreales</taxon>
        <taxon>Nectriaceae</taxon>
        <taxon>Fusarium</taxon>
        <taxon>Fusarium oxysporum species complex</taxon>
    </lineage>
</organism>
<gene>
    <name evidence="2" type="ORF">FOZG_15931</name>
</gene>
<reference evidence="2" key="1">
    <citation type="submission" date="2011-06" db="EMBL/GenBank/DDBJ databases">
        <title>The Genome Sequence of Fusarium oxysporum Fo47.</title>
        <authorList>
            <consortium name="The Broad Institute Genome Sequencing Platform"/>
            <person name="Ma L.-J."/>
            <person name="Gale L.R."/>
            <person name="Schwartz D.C."/>
            <person name="Zhou S."/>
            <person name="Corby-Kistler H."/>
            <person name="Young S.K."/>
            <person name="Zeng Q."/>
            <person name="Gargeya S."/>
            <person name="Fitzgerald M."/>
            <person name="Haas B."/>
            <person name="Abouelleil A."/>
            <person name="Alvarado L."/>
            <person name="Arachchi H.M."/>
            <person name="Berlin A."/>
            <person name="Brown A."/>
            <person name="Chapman S.B."/>
            <person name="Chen Z."/>
            <person name="Dunbar C."/>
            <person name="Freedman E."/>
            <person name="Gearin G."/>
            <person name="Gellesch M."/>
            <person name="Goldberg J."/>
            <person name="Griggs A."/>
            <person name="Gujja S."/>
            <person name="Heiman D."/>
            <person name="Howarth C."/>
            <person name="Larson L."/>
            <person name="Lui A."/>
            <person name="MacDonald P.J.P."/>
            <person name="Mehta T."/>
            <person name="Montmayeur A."/>
            <person name="Murphy C."/>
            <person name="Neiman D."/>
            <person name="Pearson M."/>
            <person name="Priest M."/>
            <person name="Roberts A."/>
            <person name="Saif S."/>
            <person name="Shea T."/>
            <person name="Shenoy N."/>
            <person name="Sisk P."/>
            <person name="Stolte C."/>
            <person name="Sykes S."/>
            <person name="Wortman J."/>
            <person name="Nusbaum C."/>
            <person name="Birren B."/>
        </authorList>
    </citation>
    <scope>NUCLEOTIDE SEQUENCE [LARGE SCALE GENOMIC DNA]</scope>
    <source>
        <strain evidence="2">Fo47</strain>
    </source>
</reference>
<reference evidence="2" key="2">
    <citation type="submission" date="2012-06" db="EMBL/GenBank/DDBJ databases">
        <title>Annotation of the Genome Sequence of Fusarium oxysporum Fo47.</title>
        <authorList>
            <consortium name="The Broad Institute Genomics Platform"/>
            <person name="Ma L.-J."/>
            <person name="Corby-Kistler H."/>
            <person name="Broz K."/>
            <person name="Gale L.R."/>
            <person name="Jonkers W."/>
            <person name="O'Donnell K."/>
            <person name="Ploetz R."/>
            <person name="Steinberg C."/>
            <person name="Schwartz D.C."/>
            <person name="VanEtten H."/>
            <person name="Zhou S."/>
            <person name="Young S.K."/>
            <person name="Zeng Q."/>
            <person name="Gargeya S."/>
            <person name="Fitzgerald M."/>
            <person name="Abouelleil A."/>
            <person name="Alvarado L."/>
            <person name="Chapman S.B."/>
            <person name="Gainer-Dewar J."/>
            <person name="Goldberg J."/>
            <person name="Griggs A."/>
            <person name="Gujja S."/>
            <person name="Hansen M."/>
            <person name="Howarth C."/>
            <person name="Imamovic A."/>
            <person name="Ireland A."/>
            <person name="Larimer J."/>
            <person name="McCowan C."/>
            <person name="Murphy C."/>
            <person name="Pearson M."/>
            <person name="Poon T.W."/>
            <person name="Priest M."/>
            <person name="Roberts A."/>
            <person name="Saif S."/>
            <person name="Shea T."/>
            <person name="Sykes S."/>
            <person name="Wortman J."/>
            <person name="Nusbaum C."/>
            <person name="Birren B."/>
        </authorList>
    </citation>
    <scope>NUCLEOTIDE SEQUENCE</scope>
    <source>
        <strain evidence="2">Fo47</strain>
    </source>
</reference>
<dbReference type="AlphaFoldDB" id="W9JM41"/>
<evidence type="ECO:0000313" key="2">
    <source>
        <dbReference type="EMBL" id="EWZ30448.1"/>
    </source>
</evidence>
<dbReference type="HOGENOM" id="CLU_2542648_0_0_1"/>
<protein>
    <submittedName>
        <fullName evidence="2">Uncharacterized protein</fullName>
    </submittedName>
</protein>
<proteinExistence type="predicted"/>
<name>W9JM41_FUSOX</name>
<dbReference type="Proteomes" id="UP000030766">
    <property type="component" value="Unassembled WGS sequence"/>
</dbReference>
<feature type="compositionally biased region" description="Polar residues" evidence="1">
    <location>
        <begin position="74"/>
        <end position="83"/>
    </location>
</feature>
<evidence type="ECO:0000256" key="1">
    <source>
        <dbReference type="SAM" id="MobiDB-lite"/>
    </source>
</evidence>
<sequence>MDQRTEKQVADPPTQNDVDESEENQNPYQHKPKSQSQPQSQSQPRFQTQPQPHNLPSHSATASGTSEAAKRLLRSQTTSPSPS</sequence>
<dbReference type="VEuPathDB" id="FungiDB:FOZG_15931"/>
<feature type="compositionally biased region" description="Low complexity" evidence="1">
    <location>
        <begin position="34"/>
        <end position="52"/>
    </location>
</feature>
<feature type="compositionally biased region" description="Polar residues" evidence="1">
    <location>
        <begin position="54"/>
        <end position="66"/>
    </location>
</feature>